<evidence type="ECO:0000256" key="4">
    <source>
        <dbReference type="SAM" id="Phobius"/>
    </source>
</evidence>
<reference evidence="7" key="1">
    <citation type="submission" date="2021-05" db="EMBL/GenBank/DDBJ databases">
        <title>The genome of the haptophyte Pavlova lutheri (Diacronema luteri, Pavlovales) - a model for lipid biosynthesis in eukaryotic algae.</title>
        <authorList>
            <person name="Hulatt C.J."/>
            <person name="Posewitz M.C."/>
        </authorList>
    </citation>
    <scope>NUCLEOTIDE SEQUENCE</scope>
    <source>
        <strain evidence="7">NIVA-4/92</strain>
    </source>
</reference>
<evidence type="ECO:0008006" key="9">
    <source>
        <dbReference type="Google" id="ProtNLM"/>
    </source>
</evidence>
<dbReference type="AlphaFoldDB" id="A0A8J5XKH5"/>
<evidence type="ECO:0000256" key="3">
    <source>
        <dbReference type="RuleBase" id="RU003494"/>
    </source>
</evidence>
<dbReference type="PROSITE" id="PS50404">
    <property type="entry name" value="GST_NTER"/>
    <property type="match status" value="1"/>
</dbReference>
<evidence type="ECO:0000259" key="6">
    <source>
        <dbReference type="PROSITE" id="PS50405"/>
    </source>
</evidence>
<evidence type="ECO:0000313" key="7">
    <source>
        <dbReference type="EMBL" id="KAG8466036.1"/>
    </source>
</evidence>
<dbReference type="SFLD" id="SFLDG00358">
    <property type="entry name" value="Main_(cytGST)"/>
    <property type="match status" value="1"/>
</dbReference>
<dbReference type="SUPFAM" id="SSF52833">
    <property type="entry name" value="Thioredoxin-like"/>
    <property type="match status" value="1"/>
</dbReference>
<dbReference type="OMA" id="YHDEMLA"/>
<evidence type="ECO:0000259" key="5">
    <source>
        <dbReference type="PROSITE" id="PS50404"/>
    </source>
</evidence>
<dbReference type="InterPro" id="IPR051369">
    <property type="entry name" value="GST_Theta"/>
</dbReference>
<feature type="domain" description="GST N-terminal" evidence="5">
    <location>
        <begin position="40"/>
        <end position="124"/>
    </location>
</feature>
<gene>
    <name evidence="7" type="ORF">KFE25_005606</name>
</gene>
<dbReference type="PANTHER" id="PTHR43917">
    <property type="match status" value="1"/>
</dbReference>
<keyword evidence="4" id="KW-1133">Transmembrane helix</keyword>
<evidence type="ECO:0000313" key="8">
    <source>
        <dbReference type="Proteomes" id="UP000751190"/>
    </source>
</evidence>
<dbReference type="Pfam" id="PF00043">
    <property type="entry name" value="GST_C"/>
    <property type="match status" value="1"/>
</dbReference>
<feature type="domain" description="GST C-terminal" evidence="6">
    <location>
        <begin position="130"/>
        <end position="263"/>
    </location>
</feature>
<keyword evidence="4" id="KW-0472">Membrane</keyword>
<dbReference type="PROSITE" id="PS50405">
    <property type="entry name" value="GST_CTER"/>
    <property type="match status" value="1"/>
</dbReference>
<proteinExistence type="inferred from homology"/>
<sequence length="263" mass="29731">MAARERARATTPRYVVGPSALIGVMGLTLLAAQLLRRRRARPVLFMHTVSAPARAALSLVKACKLGERAIELKRVALERGEHKSPAFLQVNPNGSVPALKDGDLRIGESHTIMRFITKRFPVDDRWYPQDARTRARVDEQLDWHHAHSRKGVPYFFHRYIVAPFFGGKPDREAEAIGKEAYLQALAFLNRHQLAKRRFLAADHITIADLACYAELGPMYWDDDLGPRIKALPNVVAWMARIRAEPWHDDVHGEVIGLVRRGAK</sequence>
<dbReference type="Proteomes" id="UP000751190">
    <property type="component" value="Unassembled WGS sequence"/>
</dbReference>
<comment type="caution">
    <text evidence="7">The sequence shown here is derived from an EMBL/GenBank/DDBJ whole genome shotgun (WGS) entry which is preliminary data.</text>
</comment>
<dbReference type="PANTHER" id="PTHR43917:SF8">
    <property type="entry name" value="GH16740P-RELATED"/>
    <property type="match status" value="1"/>
</dbReference>
<feature type="transmembrane region" description="Helical" evidence="4">
    <location>
        <begin position="14"/>
        <end position="35"/>
    </location>
</feature>
<dbReference type="InterPro" id="IPR036282">
    <property type="entry name" value="Glutathione-S-Trfase_C_sf"/>
</dbReference>
<dbReference type="SFLD" id="SFLDS00019">
    <property type="entry name" value="Glutathione_Transferase_(cytos"/>
    <property type="match status" value="1"/>
</dbReference>
<organism evidence="7 8">
    <name type="scientific">Diacronema lutheri</name>
    <name type="common">Unicellular marine alga</name>
    <name type="synonym">Monochrysis lutheri</name>
    <dbReference type="NCBI Taxonomy" id="2081491"/>
    <lineage>
        <taxon>Eukaryota</taxon>
        <taxon>Haptista</taxon>
        <taxon>Haptophyta</taxon>
        <taxon>Pavlovophyceae</taxon>
        <taxon>Pavlovales</taxon>
        <taxon>Pavlovaceae</taxon>
        <taxon>Diacronema</taxon>
    </lineage>
</organism>
<dbReference type="Gene3D" id="3.40.30.10">
    <property type="entry name" value="Glutaredoxin"/>
    <property type="match status" value="1"/>
</dbReference>
<evidence type="ECO:0000256" key="1">
    <source>
        <dbReference type="ARBA" id="ARBA00004496"/>
    </source>
</evidence>
<protein>
    <recommendedName>
        <fullName evidence="9">Glutathione S-transferase</fullName>
    </recommendedName>
</protein>
<keyword evidence="2" id="KW-0963">Cytoplasm</keyword>
<dbReference type="InterPro" id="IPR036249">
    <property type="entry name" value="Thioredoxin-like_sf"/>
</dbReference>
<dbReference type="EMBL" id="JAGTXO010000009">
    <property type="protein sequence ID" value="KAG8466036.1"/>
    <property type="molecule type" value="Genomic_DNA"/>
</dbReference>
<dbReference type="InterPro" id="IPR004045">
    <property type="entry name" value="Glutathione_S-Trfase_N"/>
</dbReference>
<dbReference type="GO" id="GO:0005737">
    <property type="term" value="C:cytoplasm"/>
    <property type="evidence" value="ECO:0007669"/>
    <property type="project" value="UniProtKB-SubCell"/>
</dbReference>
<keyword evidence="4" id="KW-0812">Transmembrane</keyword>
<dbReference type="InterPro" id="IPR040079">
    <property type="entry name" value="Glutathione_S-Trfase"/>
</dbReference>
<dbReference type="InterPro" id="IPR004046">
    <property type="entry name" value="GST_C"/>
</dbReference>
<dbReference type="Pfam" id="PF02798">
    <property type="entry name" value="GST_N"/>
    <property type="match status" value="1"/>
</dbReference>
<keyword evidence="8" id="KW-1185">Reference proteome</keyword>
<name>A0A8J5XKH5_DIALT</name>
<accession>A0A8J5XKH5</accession>
<dbReference type="InterPro" id="IPR010987">
    <property type="entry name" value="Glutathione-S-Trfase_C-like"/>
</dbReference>
<comment type="subcellular location">
    <subcellularLocation>
        <location evidence="1">Cytoplasm</location>
    </subcellularLocation>
</comment>
<comment type="similarity">
    <text evidence="3">Belongs to the GST superfamily.</text>
</comment>
<dbReference type="SUPFAM" id="SSF47616">
    <property type="entry name" value="GST C-terminal domain-like"/>
    <property type="match status" value="1"/>
</dbReference>
<dbReference type="OrthoDB" id="422574at2759"/>
<evidence type="ECO:0000256" key="2">
    <source>
        <dbReference type="ARBA" id="ARBA00022490"/>
    </source>
</evidence>
<dbReference type="Gene3D" id="1.20.1050.10">
    <property type="match status" value="1"/>
</dbReference>